<protein>
    <submittedName>
        <fullName evidence="2">Uncharacterized protein</fullName>
    </submittedName>
</protein>
<evidence type="ECO:0000313" key="3">
    <source>
        <dbReference type="Proteomes" id="UP000663419"/>
    </source>
</evidence>
<dbReference type="VEuPathDB" id="FungiDB:I7I53_05329"/>
<dbReference type="EMBL" id="CP069106">
    <property type="protein sequence ID" value="QSS56961.1"/>
    <property type="molecule type" value="Genomic_DNA"/>
</dbReference>
<gene>
    <name evidence="2" type="ORF">I7I53_05329</name>
</gene>
<reference evidence="2" key="1">
    <citation type="submission" date="2021-01" db="EMBL/GenBank/DDBJ databases">
        <title>Chromosome-level genome assembly of a human fungal pathogen reveals clustering of transcriptionally co-regulated genes.</title>
        <authorList>
            <person name="Voorhies M."/>
            <person name="Cohen S."/>
            <person name="Shea T.P."/>
            <person name="Petrus S."/>
            <person name="Munoz J.F."/>
            <person name="Poplawski S."/>
            <person name="Goldman W.E."/>
            <person name="Michael T."/>
            <person name="Cuomo C.A."/>
            <person name="Sil A."/>
            <person name="Beyhan S."/>
        </authorList>
    </citation>
    <scope>NUCLEOTIDE SEQUENCE</scope>
    <source>
        <strain evidence="2">H88</strain>
    </source>
</reference>
<evidence type="ECO:0000256" key="1">
    <source>
        <dbReference type="SAM" id="MobiDB-lite"/>
    </source>
</evidence>
<sequence length="77" mass="8662">MAVQYGEALGTTMRAQKSPQHSRHKYSTNPQSSLLAFARDLWSNAGSNKQSVLRIILYCTLHSDQMQQAPQAPNNTW</sequence>
<name>A0A8A1LT54_AJEC8</name>
<proteinExistence type="predicted"/>
<dbReference type="AlphaFoldDB" id="A0A8A1LT54"/>
<accession>A0A8A1LT54</accession>
<evidence type="ECO:0000313" key="2">
    <source>
        <dbReference type="EMBL" id="QSS56961.1"/>
    </source>
</evidence>
<feature type="region of interest" description="Disordered" evidence="1">
    <location>
        <begin position="1"/>
        <end position="29"/>
    </location>
</feature>
<organism evidence="2 3">
    <name type="scientific">Ajellomyces capsulatus (strain H88)</name>
    <name type="common">Darling's disease fungus</name>
    <name type="synonym">Histoplasma capsulatum</name>
    <dbReference type="NCBI Taxonomy" id="544711"/>
    <lineage>
        <taxon>Eukaryota</taxon>
        <taxon>Fungi</taxon>
        <taxon>Dikarya</taxon>
        <taxon>Ascomycota</taxon>
        <taxon>Pezizomycotina</taxon>
        <taxon>Eurotiomycetes</taxon>
        <taxon>Eurotiomycetidae</taxon>
        <taxon>Onygenales</taxon>
        <taxon>Ajellomycetaceae</taxon>
        <taxon>Histoplasma</taxon>
    </lineage>
</organism>
<dbReference type="Proteomes" id="UP000663419">
    <property type="component" value="Chromosome 5"/>
</dbReference>